<dbReference type="AlphaFoldDB" id="A0A1Y2GTK4"/>
<name>A0A1Y2GTK4_9FUNG</name>
<evidence type="ECO:0000256" key="2">
    <source>
        <dbReference type="SAM" id="MobiDB-lite"/>
    </source>
</evidence>
<feature type="region of interest" description="Disordered" evidence="2">
    <location>
        <begin position="199"/>
        <end position="268"/>
    </location>
</feature>
<dbReference type="RefSeq" id="XP_021882600.1">
    <property type="nucleotide sequence ID" value="XM_022028697.1"/>
</dbReference>
<organism evidence="4 5">
    <name type="scientific">Lobosporangium transversale</name>
    <dbReference type="NCBI Taxonomy" id="64571"/>
    <lineage>
        <taxon>Eukaryota</taxon>
        <taxon>Fungi</taxon>
        <taxon>Fungi incertae sedis</taxon>
        <taxon>Mucoromycota</taxon>
        <taxon>Mortierellomycotina</taxon>
        <taxon>Mortierellomycetes</taxon>
        <taxon>Mortierellales</taxon>
        <taxon>Mortierellaceae</taxon>
        <taxon>Lobosporangium</taxon>
    </lineage>
</organism>
<dbReference type="GO" id="GO:0003676">
    <property type="term" value="F:nucleic acid binding"/>
    <property type="evidence" value="ECO:0007669"/>
    <property type="project" value="InterPro"/>
</dbReference>
<dbReference type="EMBL" id="MCFF01000013">
    <property type="protein sequence ID" value="ORZ20060.1"/>
    <property type="molecule type" value="Genomic_DNA"/>
</dbReference>
<evidence type="ECO:0000313" key="4">
    <source>
        <dbReference type="EMBL" id="ORZ20060.1"/>
    </source>
</evidence>
<dbReference type="GeneID" id="33570540"/>
<feature type="region of interest" description="Disordered" evidence="2">
    <location>
        <begin position="128"/>
        <end position="183"/>
    </location>
</feature>
<accession>A0A1Y2GTK4</accession>
<dbReference type="OrthoDB" id="3205788at2759"/>
<dbReference type="PROSITE" id="PS50158">
    <property type="entry name" value="ZF_CCHC"/>
    <property type="match status" value="1"/>
</dbReference>
<evidence type="ECO:0000313" key="5">
    <source>
        <dbReference type="Proteomes" id="UP000193648"/>
    </source>
</evidence>
<dbReference type="GO" id="GO:0008270">
    <property type="term" value="F:zinc ion binding"/>
    <property type="evidence" value="ECO:0007669"/>
    <property type="project" value="UniProtKB-KW"/>
</dbReference>
<dbReference type="SUPFAM" id="SSF57756">
    <property type="entry name" value="Retrovirus zinc finger-like domains"/>
    <property type="match status" value="1"/>
</dbReference>
<feature type="domain" description="CCHC-type" evidence="3">
    <location>
        <begin position="100"/>
        <end position="114"/>
    </location>
</feature>
<dbReference type="InParanoid" id="A0A1Y2GTK4"/>
<proteinExistence type="predicted"/>
<sequence>MFVPNHHSLPGTYKEMCEVTRKYEQARSTVAPGRYRYPTVLKNEENQIERISQWINGLSINRLETVRTMNEMIQNQQRNTQPRRDACLDEERNRYRREGRCFTCGEPGHRSYECLSEKTDTWHRATESINPLGRNPPVETHYLDGADEGNSHDEEDEVYAVARGQTNHHNSPYARPNDKEKGRNRLRQLDQALKELRRTIAMPIDSPRRRQQTPHPTSTSREGIYEPSVSSPSLDLVYPHHRLHPATWKPLSKPTTSGLKPGDSFRSP</sequence>
<comment type="caution">
    <text evidence="4">The sequence shown here is derived from an EMBL/GenBank/DDBJ whole genome shotgun (WGS) entry which is preliminary data.</text>
</comment>
<dbReference type="Pfam" id="PF00098">
    <property type="entry name" value="zf-CCHC"/>
    <property type="match status" value="1"/>
</dbReference>
<dbReference type="SMART" id="SM00343">
    <property type="entry name" value="ZnF_C2HC"/>
    <property type="match status" value="1"/>
</dbReference>
<keyword evidence="1" id="KW-0479">Metal-binding</keyword>
<dbReference type="InterPro" id="IPR036875">
    <property type="entry name" value="Znf_CCHC_sf"/>
</dbReference>
<gene>
    <name evidence="4" type="ORF">BCR41DRAFT_395075</name>
</gene>
<dbReference type="Proteomes" id="UP000193648">
    <property type="component" value="Unassembled WGS sequence"/>
</dbReference>
<keyword evidence="5" id="KW-1185">Reference proteome</keyword>
<keyword evidence="1" id="KW-0863">Zinc-finger</keyword>
<evidence type="ECO:0000259" key="3">
    <source>
        <dbReference type="PROSITE" id="PS50158"/>
    </source>
</evidence>
<evidence type="ECO:0000256" key="1">
    <source>
        <dbReference type="PROSITE-ProRule" id="PRU00047"/>
    </source>
</evidence>
<feature type="compositionally biased region" description="Basic and acidic residues" evidence="2">
    <location>
        <begin position="141"/>
        <end position="152"/>
    </location>
</feature>
<reference evidence="4 5" key="1">
    <citation type="submission" date="2016-07" db="EMBL/GenBank/DDBJ databases">
        <title>Pervasive Adenine N6-methylation of Active Genes in Fungi.</title>
        <authorList>
            <consortium name="DOE Joint Genome Institute"/>
            <person name="Mondo S.J."/>
            <person name="Dannebaum R.O."/>
            <person name="Kuo R.C."/>
            <person name="Labutti K."/>
            <person name="Haridas S."/>
            <person name="Kuo A."/>
            <person name="Salamov A."/>
            <person name="Ahrendt S.R."/>
            <person name="Lipzen A."/>
            <person name="Sullivan W."/>
            <person name="Andreopoulos W.B."/>
            <person name="Clum A."/>
            <person name="Lindquist E."/>
            <person name="Daum C."/>
            <person name="Ramamoorthy G.K."/>
            <person name="Gryganskyi A."/>
            <person name="Culley D."/>
            <person name="Magnuson J.K."/>
            <person name="James T.Y."/>
            <person name="O'Malley M.A."/>
            <person name="Stajich J.E."/>
            <person name="Spatafora J.W."/>
            <person name="Visel A."/>
            <person name="Grigoriev I.V."/>
        </authorList>
    </citation>
    <scope>NUCLEOTIDE SEQUENCE [LARGE SCALE GENOMIC DNA]</scope>
    <source>
        <strain evidence="4 5">NRRL 3116</strain>
    </source>
</reference>
<protein>
    <recommendedName>
        <fullName evidence="3">CCHC-type domain-containing protein</fullName>
    </recommendedName>
</protein>
<keyword evidence="1" id="KW-0862">Zinc</keyword>
<dbReference type="InterPro" id="IPR001878">
    <property type="entry name" value="Znf_CCHC"/>
</dbReference>